<dbReference type="GeneID" id="36404288"/>
<keyword evidence="1" id="KW-0677">Repeat</keyword>
<keyword evidence="4" id="KW-1185">Reference proteome</keyword>
<dbReference type="Proteomes" id="UP000054928">
    <property type="component" value="Unassembled WGS sequence"/>
</dbReference>
<proteinExistence type="predicted"/>
<name>A0A0P1ADV4_PLAHL</name>
<dbReference type="STRING" id="4781.A0A0P1ADV4"/>
<feature type="region of interest" description="Disordered" evidence="2">
    <location>
        <begin position="257"/>
        <end position="283"/>
    </location>
</feature>
<organism evidence="3 4">
    <name type="scientific">Plasmopara halstedii</name>
    <name type="common">Downy mildew of sunflower</name>
    <dbReference type="NCBI Taxonomy" id="4781"/>
    <lineage>
        <taxon>Eukaryota</taxon>
        <taxon>Sar</taxon>
        <taxon>Stramenopiles</taxon>
        <taxon>Oomycota</taxon>
        <taxon>Peronosporomycetes</taxon>
        <taxon>Peronosporales</taxon>
        <taxon>Peronosporaceae</taxon>
        <taxon>Plasmopara</taxon>
    </lineage>
</organism>
<evidence type="ECO:0000313" key="3">
    <source>
        <dbReference type="EMBL" id="CEG39178.1"/>
    </source>
</evidence>
<evidence type="ECO:0000313" key="4">
    <source>
        <dbReference type="Proteomes" id="UP000054928"/>
    </source>
</evidence>
<dbReference type="AlphaFoldDB" id="A0A0P1ADV4"/>
<protein>
    <recommendedName>
        <fullName evidence="5">Pentacotripeptide-repeat region of PRORP domain-containing protein</fullName>
    </recommendedName>
</protein>
<evidence type="ECO:0008006" key="5">
    <source>
        <dbReference type="Google" id="ProtNLM"/>
    </source>
</evidence>
<dbReference type="RefSeq" id="XP_024575547.1">
    <property type="nucleotide sequence ID" value="XM_024724697.1"/>
</dbReference>
<dbReference type="OrthoDB" id="185373at2759"/>
<reference evidence="4" key="1">
    <citation type="submission" date="2014-09" db="EMBL/GenBank/DDBJ databases">
        <authorList>
            <person name="Sharma Rahul"/>
            <person name="Thines Marco"/>
        </authorList>
    </citation>
    <scope>NUCLEOTIDE SEQUENCE [LARGE SCALE GENOMIC DNA]</scope>
</reference>
<dbReference type="PANTHER" id="PTHR47936:SF1">
    <property type="entry name" value="PENTATRICOPEPTIDE REPEAT-CONTAINING PROTEIN GUN1, CHLOROPLASTIC"/>
    <property type="match status" value="1"/>
</dbReference>
<evidence type="ECO:0000256" key="2">
    <source>
        <dbReference type="SAM" id="MobiDB-lite"/>
    </source>
</evidence>
<dbReference type="InterPro" id="IPR011990">
    <property type="entry name" value="TPR-like_helical_dom_sf"/>
</dbReference>
<evidence type="ECO:0000256" key="1">
    <source>
        <dbReference type="ARBA" id="ARBA00022737"/>
    </source>
</evidence>
<dbReference type="OMA" id="IYTLDAC"/>
<dbReference type="Gene3D" id="1.25.40.10">
    <property type="entry name" value="Tetratricopeptide repeat domain"/>
    <property type="match status" value="1"/>
</dbReference>
<dbReference type="EMBL" id="CCYD01000363">
    <property type="protein sequence ID" value="CEG39178.1"/>
    <property type="molecule type" value="Genomic_DNA"/>
</dbReference>
<dbReference type="PANTHER" id="PTHR47936">
    <property type="entry name" value="PPR_LONG DOMAIN-CONTAINING PROTEIN"/>
    <property type="match status" value="1"/>
</dbReference>
<sequence length="283" mass="32228">MHRGVVQRLLIRGLSRSLALGALPVSSIDKRNILERSIASCEPSHALAAFETLQQDSSHCDQQLLQRLVLLVAKRGQPHQVPQAAQIFLHLLSQPNCKVDDTTQLAAIYTLDSCLRLRRLEDALLLFNAVKDRNIILDLPALNAMIEALVDAYRVDEAMTMIKSIITSQHEVRPVEQTFQSLLMALMKQKRYEDVISLVEYGRTNEVDFSPATYDPLVELSQKQYTSKNAVRMNKLMEYINNALLADGFWDNDDEVEYDDEEENDGEVLLENDDDDFDDDEFD</sequence>
<accession>A0A0P1ADV4</accession>